<reference evidence="2" key="2">
    <citation type="journal article" date="2017" name="Nat. Plants">
        <title>The Aegilops tauschii genome reveals multiple impacts of transposons.</title>
        <authorList>
            <person name="Zhao G."/>
            <person name="Zou C."/>
            <person name="Li K."/>
            <person name="Wang K."/>
            <person name="Li T."/>
            <person name="Gao L."/>
            <person name="Zhang X."/>
            <person name="Wang H."/>
            <person name="Yang Z."/>
            <person name="Liu X."/>
            <person name="Jiang W."/>
            <person name="Mao L."/>
            <person name="Kong X."/>
            <person name="Jiao Y."/>
            <person name="Jia J."/>
        </authorList>
    </citation>
    <scope>NUCLEOTIDE SEQUENCE [LARGE SCALE GENOMIC DNA]</scope>
    <source>
        <strain evidence="2">cv. AL8/78</strain>
    </source>
</reference>
<accession>A0A453KMR2</accession>
<reference evidence="1" key="4">
    <citation type="submission" date="2019-03" db="UniProtKB">
        <authorList>
            <consortium name="EnsemblPlants"/>
        </authorList>
    </citation>
    <scope>IDENTIFICATION</scope>
</reference>
<reference evidence="1" key="5">
    <citation type="journal article" date="2021" name="G3 (Bethesda)">
        <title>Aegilops tauschii genome assembly Aet v5.0 features greater sequence contiguity and improved annotation.</title>
        <authorList>
            <person name="Wang L."/>
            <person name="Zhu T."/>
            <person name="Rodriguez J.C."/>
            <person name="Deal K.R."/>
            <person name="Dubcovsky J."/>
            <person name="McGuire P.E."/>
            <person name="Lux T."/>
            <person name="Spannagl M."/>
            <person name="Mayer K.F.X."/>
            <person name="Baldrich P."/>
            <person name="Meyers B.C."/>
            <person name="Huo N."/>
            <person name="Gu Y.Q."/>
            <person name="Zhou H."/>
            <person name="Devos K.M."/>
            <person name="Bennetzen J.L."/>
            <person name="Unver T."/>
            <person name="Budak H."/>
            <person name="Gulick P.J."/>
            <person name="Galiba G."/>
            <person name="Kalapos B."/>
            <person name="Nelson D.R."/>
            <person name="Li P."/>
            <person name="You F.M."/>
            <person name="Luo M.C."/>
            <person name="Dvorak J."/>
        </authorList>
    </citation>
    <scope>NUCLEOTIDE SEQUENCE [LARGE SCALE GENOMIC DNA]</scope>
    <source>
        <strain evidence="1">cv. AL8/78</strain>
    </source>
</reference>
<evidence type="ECO:0000313" key="2">
    <source>
        <dbReference type="Proteomes" id="UP000015105"/>
    </source>
</evidence>
<protein>
    <submittedName>
        <fullName evidence="1">Uncharacterized protein</fullName>
    </submittedName>
</protein>
<keyword evidence="2" id="KW-1185">Reference proteome</keyword>
<sequence length="189" mass="20632">MDLQRPASLASVCLRSGRLDLHPISSSPGRYPHQWAGPLPAVVHRSSRARCRWTKLVSRTIQQDRARLAHGAAGLTSSPSRCCRTELVSRLGQQDGSVDASSGRPIGSRRWGLPRGAKGGTFPLVPFVGVRRVSGEVVSRSWILGRRPWWWLRGALGQSPCLGAARSPWSCGRRGCRGVAFGGGEYWPR</sequence>
<proteinExistence type="predicted"/>
<dbReference type="Gramene" id="AET5Gv20462600.64">
    <property type="protein sequence ID" value="AET5Gv20462600.64"/>
    <property type="gene ID" value="AET5Gv20462600"/>
</dbReference>
<organism evidence="1 2">
    <name type="scientific">Aegilops tauschii subsp. strangulata</name>
    <name type="common">Goatgrass</name>
    <dbReference type="NCBI Taxonomy" id="200361"/>
    <lineage>
        <taxon>Eukaryota</taxon>
        <taxon>Viridiplantae</taxon>
        <taxon>Streptophyta</taxon>
        <taxon>Embryophyta</taxon>
        <taxon>Tracheophyta</taxon>
        <taxon>Spermatophyta</taxon>
        <taxon>Magnoliopsida</taxon>
        <taxon>Liliopsida</taxon>
        <taxon>Poales</taxon>
        <taxon>Poaceae</taxon>
        <taxon>BOP clade</taxon>
        <taxon>Pooideae</taxon>
        <taxon>Triticodae</taxon>
        <taxon>Triticeae</taxon>
        <taxon>Triticinae</taxon>
        <taxon>Aegilops</taxon>
    </lineage>
</organism>
<evidence type="ECO:0000313" key="1">
    <source>
        <dbReference type="EnsemblPlants" id="AET5Gv20462600.64"/>
    </source>
</evidence>
<dbReference type="AlphaFoldDB" id="A0A453KMR2"/>
<dbReference type="Gramene" id="AET5Gv20462600.65">
    <property type="protein sequence ID" value="AET5Gv20462600.65"/>
    <property type="gene ID" value="AET5Gv20462600"/>
</dbReference>
<reference evidence="1" key="3">
    <citation type="journal article" date="2017" name="Nature">
        <title>Genome sequence of the progenitor of the wheat D genome Aegilops tauschii.</title>
        <authorList>
            <person name="Luo M.C."/>
            <person name="Gu Y.Q."/>
            <person name="Puiu D."/>
            <person name="Wang H."/>
            <person name="Twardziok S.O."/>
            <person name="Deal K.R."/>
            <person name="Huo N."/>
            <person name="Zhu T."/>
            <person name="Wang L."/>
            <person name="Wang Y."/>
            <person name="McGuire P.E."/>
            <person name="Liu S."/>
            <person name="Long H."/>
            <person name="Ramasamy R.K."/>
            <person name="Rodriguez J.C."/>
            <person name="Van S.L."/>
            <person name="Yuan L."/>
            <person name="Wang Z."/>
            <person name="Xia Z."/>
            <person name="Xiao L."/>
            <person name="Anderson O.D."/>
            <person name="Ouyang S."/>
            <person name="Liang Y."/>
            <person name="Zimin A.V."/>
            <person name="Pertea G."/>
            <person name="Qi P."/>
            <person name="Bennetzen J.L."/>
            <person name="Dai X."/>
            <person name="Dawson M.W."/>
            <person name="Muller H.G."/>
            <person name="Kugler K."/>
            <person name="Rivarola-Duarte L."/>
            <person name="Spannagl M."/>
            <person name="Mayer K.F.X."/>
            <person name="Lu F.H."/>
            <person name="Bevan M.W."/>
            <person name="Leroy P."/>
            <person name="Li P."/>
            <person name="You F.M."/>
            <person name="Sun Q."/>
            <person name="Liu Z."/>
            <person name="Lyons E."/>
            <person name="Wicker T."/>
            <person name="Salzberg S.L."/>
            <person name="Devos K.M."/>
            <person name="Dvorak J."/>
        </authorList>
    </citation>
    <scope>NUCLEOTIDE SEQUENCE [LARGE SCALE GENOMIC DNA]</scope>
    <source>
        <strain evidence="1">cv. AL8/78</strain>
    </source>
</reference>
<name>A0A453KMR2_AEGTS</name>
<dbReference type="Proteomes" id="UP000015105">
    <property type="component" value="Chromosome 5D"/>
</dbReference>
<dbReference type="EnsemblPlants" id="AET5Gv20462600.65">
    <property type="protein sequence ID" value="AET5Gv20462600.65"/>
    <property type="gene ID" value="AET5Gv20462600"/>
</dbReference>
<reference evidence="2" key="1">
    <citation type="journal article" date="2014" name="Science">
        <title>Ancient hybridizations among the ancestral genomes of bread wheat.</title>
        <authorList>
            <consortium name="International Wheat Genome Sequencing Consortium,"/>
            <person name="Marcussen T."/>
            <person name="Sandve S.R."/>
            <person name="Heier L."/>
            <person name="Spannagl M."/>
            <person name="Pfeifer M."/>
            <person name="Jakobsen K.S."/>
            <person name="Wulff B.B."/>
            <person name="Steuernagel B."/>
            <person name="Mayer K.F."/>
            <person name="Olsen O.A."/>
        </authorList>
    </citation>
    <scope>NUCLEOTIDE SEQUENCE [LARGE SCALE GENOMIC DNA]</scope>
    <source>
        <strain evidence="2">cv. AL8/78</strain>
    </source>
</reference>
<dbReference type="EnsemblPlants" id="AET5Gv20462600.64">
    <property type="protein sequence ID" value="AET5Gv20462600.64"/>
    <property type="gene ID" value="AET5Gv20462600"/>
</dbReference>